<gene>
    <name evidence="2" type="ORF">CC80DRAFT_505941</name>
</gene>
<evidence type="ECO:0000313" key="3">
    <source>
        <dbReference type="Proteomes" id="UP000800035"/>
    </source>
</evidence>
<protein>
    <submittedName>
        <fullName evidence="2">Uncharacterized protein</fullName>
    </submittedName>
</protein>
<sequence>MPAVYPPHAAEITLNEVAATELAFPSHRITFAQTRFLSPTVSTSSPLDFGTISYAHAIVMTPSLEPSSTPGQSVDAYGSFTEAKKPGIPRLLRYGWYAIVPLCWCGLSETLPSHPGVEAMGLRIRQNRVGDQIWVELEGLVQISPKCPTFKHHAVHGMRSSPEGMASSSSTGLSDHRPG</sequence>
<organism evidence="2 3">
    <name type="scientific">Byssothecium circinans</name>
    <dbReference type="NCBI Taxonomy" id="147558"/>
    <lineage>
        <taxon>Eukaryota</taxon>
        <taxon>Fungi</taxon>
        <taxon>Dikarya</taxon>
        <taxon>Ascomycota</taxon>
        <taxon>Pezizomycotina</taxon>
        <taxon>Dothideomycetes</taxon>
        <taxon>Pleosporomycetidae</taxon>
        <taxon>Pleosporales</taxon>
        <taxon>Massarineae</taxon>
        <taxon>Massarinaceae</taxon>
        <taxon>Byssothecium</taxon>
    </lineage>
</organism>
<keyword evidence="3" id="KW-1185">Reference proteome</keyword>
<feature type="region of interest" description="Disordered" evidence="1">
    <location>
        <begin position="153"/>
        <end position="179"/>
    </location>
</feature>
<evidence type="ECO:0000313" key="2">
    <source>
        <dbReference type="EMBL" id="KAF1955135.1"/>
    </source>
</evidence>
<name>A0A6A5TR04_9PLEO</name>
<dbReference type="Proteomes" id="UP000800035">
    <property type="component" value="Unassembled WGS sequence"/>
</dbReference>
<dbReference type="AlphaFoldDB" id="A0A6A5TR04"/>
<proteinExistence type="predicted"/>
<accession>A0A6A5TR04</accession>
<evidence type="ECO:0000256" key="1">
    <source>
        <dbReference type="SAM" id="MobiDB-lite"/>
    </source>
</evidence>
<reference evidence="2" key="1">
    <citation type="journal article" date="2020" name="Stud. Mycol.">
        <title>101 Dothideomycetes genomes: a test case for predicting lifestyles and emergence of pathogens.</title>
        <authorList>
            <person name="Haridas S."/>
            <person name="Albert R."/>
            <person name="Binder M."/>
            <person name="Bloem J."/>
            <person name="Labutti K."/>
            <person name="Salamov A."/>
            <person name="Andreopoulos B."/>
            <person name="Baker S."/>
            <person name="Barry K."/>
            <person name="Bills G."/>
            <person name="Bluhm B."/>
            <person name="Cannon C."/>
            <person name="Castanera R."/>
            <person name="Culley D."/>
            <person name="Daum C."/>
            <person name="Ezra D."/>
            <person name="Gonzalez J."/>
            <person name="Henrissat B."/>
            <person name="Kuo A."/>
            <person name="Liang C."/>
            <person name="Lipzen A."/>
            <person name="Lutzoni F."/>
            <person name="Magnuson J."/>
            <person name="Mondo S."/>
            <person name="Nolan M."/>
            <person name="Ohm R."/>
            <person name="Pangilinan J."/>
            <person name="Park H.-J."/>
            <person name="Ramirez L."/>
            <person name="Alfaro M."/>
            <person name="Sun H."/>
            <person name="Tritt A."/>
            <person name="Yoshinaga Y."/>
            <person name="Zwiers L.-H."/>
            <person name="Turgeon B."/>
            <person name="Goodwin S."/>
            <person name="Spatafora J."/>
            <person name="Crous P."/>
            <person name="Grigoriev I."/>
        </authorList>
    </citation>
    <scope>NUCLEOTIDE SEQUENCE</scope>
    <source>
        <strain evidence="2">CBS 675.92</strain>
    </source>
</reference>
<dbReference type="EMBL" id="ML976996">
    <property type="protein sequence ID" value="KAF1955135.1"/>
    <property type="molecule type" value="Genomic_DNA"/>
</dbReference>